<comment type="caution">
    <text evidence="1">The sequence shown here is derived from an EMBL/GenBank/DDBJ whole genome shotgun (WGS) entry which is preliminary data.</text>
</comment>
<proteinExistence type="predicted"/>
<name>A0A166QRV7_PSEFL</name>
<dbReference type="InterPro" id="IPR045584">
    <property type="entry name" value="Pilin-like"/>
</dbReference>
<sequence>MAVVMAIISLMAYFLLPAINQRLQSAKIEAAVAQANNILQSCEMARRRVLTSTFDAANTVTHTYASIPSWSGTNVIENQVGAGLKLPRNNAFDNPILVMNDSRRCYVAVDIGFLLNNVGGYVTQTVNGNTRIIISARPKLGAGVDWVLRQKKLLSTESSR</sequence>
<reference evidence="2" key="1">
    <citation type="submission" date="2016-03" db="EMBL/GenBank/DDBJ databases">
        <authorList>
            <person name="Ray J."/>
            <person name="Price M."/>
            <person name="Deutschbauer A."/>
        </authorList>
    </citation>
    <scope>NUCLEOTIDE SEQUENCE [LARGE SCALE GENOMIC DNA]</scope>
    <source>
        <strain evidence="2">FW300-N1B4</strain>
    </source>
</reference>
<accession>A0A166QRV7</accession>
<evidence type="ECO:0000313" key="2">
    <source>
        <dbReference type="Proteomes" id="UP000076489"/>
    </source>
</evidence>
<dbReference type="EMBL" id="LUKJ01000002">
    <property type="protein sequence ID" value="KZN20763.1"/>
    <property type="molecule type" value="Genomic_DNA"/>
</dbReference>
<evidence type="ECO:0000313" key="1">
    <source>
        <dbReference type="EMBL" id="KZN20763.1"/>
    </source>
</evidence>
<dbReference type="AlphaFoldDB" id="A0A166QRV7"/>
<dbReference type="SUPFAM" id="SSF54523">
    <property type="entry name" value="Pili subunits"/>
    <property type="match status" value="1"/>
</dbReference>
<gene>
    <name evidence="1" type="ORF">A1D17_04255</name>
</gene>
<dbReference type="Proteomes" id="UP000076489">
    <property type="component" value="Unassembled WGS sequence"/>
</dbReference>
<reference evidence="1 2" key="2">
    <citation type="journal article" date="2018" name="Nature">
        <title>Mutant phenotypes for thousands of bacterial genes of unknown function.</title>
        <authorList>
            <person name="Price M.N."/>
            <person name="Wetmore K.M."/>
            <person name="Waters R.J."/>
            <person name="Callaghan M."/>
            <person name="Ray J."/>
            <person name="Liu H."/>
            <person name="Kuehl J.V."/>
            <person name="Melnyk R.A."/>
            <person name="Lamson J.S."/>
            <person name="Suh Y."/>
            <person name="Carlson H.K."/>
            <person name="Esquivel Z."/>
            <person name="Sadeeshkumar H."/>
            <person name="Chakraborty R."/>
            <person name="Zane G.M."/>
            <person name="Rubin B.E."/>
            <person name="Wall J.D."/>
            <person name="Visel A."/>
            <person name="Bristow J."/>
            <person name="Blow M.J."/>
            <person name="Arkin A.P."/>
            <person name="Deutschbauer A.M."/>
        </authorList>
    </citation>
    <scope>NUCLEOTIDE SEQUENCE [LARGE SCALE GENOMIC DNA]</scope>
    <source>
        <strain evidence="1 2">FW300-N1B4</strain>
    </source>
</reference>
<organism evidence="1 2">
    <name type="scientific">Pseudomonas fluorescens</name>
    <dbReference type="NCBI Taxonomy" id="294"/>
    <lineage>
        <taxon>Bacteria</taxon>
        <taxon>Pseudomonadati</taxon>
        <taxon>Pseudomonadota</taxon>
        <taxon>Gammaproteobacteria</taxon>
        <taxon>Pseudomonadales</taxon>
        <taxon>Pseudomonadaceae</taxon>
        <taxon>Pseudomonas</taxon>
    </lineage>
</organism>
<protein>
    <submittedName>
        <fullName evidence="1">Uncharacterized protein</fullName>
    </submittedName>
</protein>